<comment type="caution">
    <text evidence="2">The sequence shown here is derived from an EMBL/GenBank/DDBJ whole genome shotgun (WGS) entry which is preliminary data.</text>
</comment>
<dbReference type="RefSeq" id="WP_149692550.1">
    <property type="nucleotide sequence ID" value="NZ_QRDC01000049.1"/>
</dbReference>
<evidence type="ECO:0000313" key="2">
    <source>
        <dbReference type="EMBL" id="KAA1271617.1"/>
    </source>
</evidence>
<dbReference type="Pfam" id="PF14280">
    <property type="entry name" value="DUF4365"/>
    <property type="match status" value="1"/>
</dbReference>
<evidence type="ECO:0000259" key="1">
    <source>
        <dbReference type="Pfam" id="PF14280"/>
    </source>
</evidence>
<reference evidence="2 3" key="1">
    <citation type="submission" date="2018-08" db="EMBL/GenBank/DDBJ databases">
        <title>Complete genomic analysis of a Citrobacter pasteurii isolated from cockles (Cerastoderma edule) containing a new chromosomic qnrB allele.</title>
        <authorList>
            <person name="Rodrigues A."/>
            <person name="Baptista T."/>
            <person name="Quesada A."/>
            <person name="Campos M.J."/>
        </authorList>
    </citation>
    <scope>NUCLEOTIDE SEQUENCE [LARGE SCALE GENOMIC DNA]</scope>
    <source>
        <strain evidence="2 3">BA18</strain>
    </source>
</reference>
<dbReference type="Proteomes" id="UP000468420">
    <property type="component" value="Unassembled WGS sequence"/>
</dbReference>
<accession>A0A6N6JYS9</accession>
<proteinExistence type="predicted"/>
<feature type="domain" description="DUF4365" evidence="1">
    <location>
        <begin position="10"/>
        <end position="156"/>
    </location>
</feature>
<dbReference type="InterPro" id="IPR025375">
    <property type="entry name" value="DUF4365"/>
</dbReference>
<dbReference type="EMBL" id="QRDC01000049">
    <property type="protein sequence ID" value="KAA1271617.1"/>
    <property type="molecule type" value="Genomic_DNA"/>
</dbReference>
<gene>
    <name evidence="2" type="ORF">DXF85_24445</name>
</gene>
<dbReference type="AlphaFoldDB" id="A0A6N6JYS9"/>
<protein>
    <submittedName>
        <fullName evidence="2">DUF4365 domain-containing protein</fullName>
    </submittedName>
</protein>
<sequence length="340" mass="39016">MTSESNRTGSIGVNYISGIFTKWGWGFQPISQENDDGYDGLLYIRTKKIDPTDPNNKSKQSWNFTGGVIHVQVKTGSSYITKKDKDIMKIKINKLEQKKEIWQISPIPCILIHVDLDDDDEPLLSYWADLKLQDTYNPKESSVITIPIKNRLAKSKECQGPLRRLARVSKNYSEKPILDLRHNDSLKGILPLSLPGNLKDSLKYRAIKFYQEWKETGAKNPFFGDILINRTGWSHITRKGRPIARIEASFGLLPIAARIINEVSRWRMLTPMRRYDNRKDGFTSIVDFVGLTAKVILKNRSSAEVMVVLKREIKFKTSEGDTTAKTRLWFYTVYEPGRGK</sequence>
<evidence type="ECO:0000313" key="3">
    <source>
        <dbReference type="Proteomes" id="UP000468420"/>
    </source>
</evidence>
<name>A0A6N6JYS9_9ENTR</name>
<organism evidence="2 3">
    <name type="scientific">Citrobacter pasteurii</name>
    <dbReference type="NCBI Taxonomy" id="1563222"/>
    <lineage>
        <taxon>Bacteria</taxon>
        <taxon>Pseudomonadati</taxon>
        <taxon>Pseudomonadota</taxon>
        <taxon>Gammaproteobacteria</taxon>
        <taxon>Enterobacterales</taxon>
        <taxon>Enterobacteriaceae</taxon>
        <taxon>Citrobacter</taxon>
    </lineage>
</organism>